<comment type="caution">
    <text evidence="1">The sequence shown here is derived from an EMBL/GenBank/DDBJ whole genome shotgun (WGS) entry which is preliminary data.</text>
</comment>
<accession>A0ABV9D7Q8</accession>
<dbReference type="SUPFAM" id="SSF55961">
    <property type="entry name" value="Bet v1-like"/>
    <property type="match status" value="1"/>
</dbReference>
<evidence type="ECO:0000313" key="2">
    <source>
        <dbReference type="Proteomes" id="UP001595955"/>
    </source>
</evidence>
<evidence type="ECO:0000313" key="1">
    <source>
        <dbReference type="EMBL" id="MFC4554085.1"/>
    </source>
</evidence>
<gene>
    <name evidence="1" type="ORF">ACFO3F_02395</name>
</gene>
<organism evidence="1 2">
    <name type="scientific">Georgenia faecalis</name>
    <dbReference type="NCBI Taxonomy" id="2483799"/>
    <lineage>
        <taxon>Bacteria</taxon>
        <taxon>Bacillati</taxon>
        <taxon>Actinomycetota</taxon>
        <taxon>Actinomycetes</taxon>
        <taxon>Micrococcales</taxon>
        <taxon>Bogoriellaceae</taxon>
        <taxon>Georgenia</taxon>
    </lineage>
</organism>
<dbReference type="Gene3D" id="3.30.530.20">
    <property type="match status" value="1"/>
</dbReference>
<dbReference type="Proteomes" id="UP001595955">
    <property type="component" value="Unassembled WGS sequence"/>
</dbReference>
<dbReference type="InterPro" id="IPR023393">
    <property type="entry name" value="START-like_dom_sf"/>
</dbReference>
<name>A0ABV9D7Q8_9MICO</name>
<dbReference type="RefSeq" id="WP_222928759.1">
    <property type="nucleotide sequence ID" value="NZ_CP033325.1"/>
</dbReference>
<sequence length="149" mass="16872">MALRYRTTARIAAPADTVWDVLTDVERMPEWTPSMTRVRLVDEDRLELGTAVEVRQPRMPRMTWVVDELTPGRHFRWSAVSGGTVTHGEHWLAPRPDGRQVDVTLEIRHAGPRARLVGALTMRRTARYVEMEMQGLKAASEATAAGLER</sequence>
<dbReference type="EMBL" id="JBHSGF010000001">
    <property type="protein sequence ID" value="MFC4554085.1"/>
    <property type="molecule type" value="Genomic_DNA"/>
</dbReference>
<reference evidence="2" key="1">
    <citation type="journal article" date="2019" name="Int. J. Syst. Evol. Microbiol.">
        <title>The Global Catalogue of Microorganisms (GCM) 10K type strain sequencing project: providing services to taxonomists for standard genome sequencing and annotation.</title>
        <authorList>
            <consortium name="The Broad Institute Genomics Platform"/>
            <consortium name="The Broad Institute Genome Sequencing Center for Infectious Disease"/>
            <person name="Wu L."/>
            <person name="Ma J."/>
        </authorList>
    </citation>
    <scope>NUCLEOTIDE SEQUENCE [LARGE SCALE GENOMIC DNA]</scope>
    <source>
        <strain evidence="2">JCM 3369</strain>
    </source>
</reference>
<proteinExistence type="predicted"/>
<keyword evidence="2" id="KW-1185">Reference proteome</keyword>
<dbReference type="InterPro" id="IPR019587">
    <property type="entry name" value="Polyketide_cyclase/dehydratase"/>
</dbReference>
<protein>
    <submittedName>
        <fullName evidence="1">SRPBCC family protein</fullName>
    </submittedName>
</protein>
<dbReference type="Pfam" id="PF10604">
    <property type="entry name" value="Polyketide_cyc2"/>
    <property type="match status" value="1"/>
</dbReference>